<evidence type="ECO:0000313" key="2">
    <source>
        <dbReference type="Proteomes" id="UP000325684"/>
    </source>
</evidence>
<name>A0A5N3P2Z7_9HYPH</name>
<sequence>MPELLENIAFAIGGGLVSPGVGAAELVLGLLVGLGFAWSAMRAALSGCHPHEDRHLPERRP</sequence>
<reference evidence="1 2" key="1">
    <citation type="journal article" date="2019" name="Microorganisms">
        <title>Genome Insights into the Novel Species Microvirga brassicacearum, a Rapeseed Endophyte with Biotechnological Potential.</title>
        <authorList>
            <person name="Jimenez-Gomez A."/>
            <person name="Saati-Santamaria Z."/>
            <person name="Igual J.M."/>
            <person name="Rivas R."/>
            <person name="Mateos P.F."/>
            <person name="Garcia-Fraile P."/>
        </authorList>
    </citation>
    <scope>NUCLEOTIDE SEQUENCE [LARGE SCALE GENOMIC DNA]</scope>
    <source>
        <strain evidence="1 2">CDVBN77</strain>
    </source>
</reference>
<keyword evidence="2" id="KW-1185">Reference proteome</keyword>
<proteinExistence type="predicted"/>
<dbReference type="Proteomes" id="UP000325684">
    <property type="component" value="Unassembled WGS sequence"/>
</dbReference>
<organism evidence="1 2">
    <name type="scientific">Microvirga brassicacearum</name>
    <dbReference type="NCBI Taxonomy" id="2580413"/>
    <lineage>
        <taxon>Bacteria</taxon>
        <taxon>Pseudomonadati</taxon>
        <taxon>Pseudomonadota</taxon>
        <taxon>Alphaproteobacteria</taxon>
        <taxon>Hyphomicrobiales</taxon>
        <taxon>Methylobacteriaceae</taxon>
        <taxon>Microvirga</taxon>
    </lineage>
</organism>
<gene>
    <name evidence="1" type="ORF">FEZ63_24680</name>
</gene>
<comment type="caution">
    <text evidence="1">The sequence shown here is derived from an EMBL/GenBank/DDBJ whole genome shotgun (WGS) entry which is preliminary data.</text>
</comment>
<dbReference type="EMBL" id="VCMV01000081">
    <property type="protein sequence ID" value="KAB0264107.1"/>
    <property type="molecule type" value="Genomic_DNA"/>
</dbReference>
<dbReference type="RefSeq" id="WP_150950089.1">
    <property type="nucleotide sequence ID" value="NZ_VCMV01000081.1"/>
</dbReference>
<protein>
    <submittedName>
        <fullName evidence="1">Uncharacterized protein</fullName>
    </submittedName>
</protein>
<evidence type="ECO:0000313" key="1">
    <source>
        <dbReference type="EMBL" id="KAB0264107.1"/>
    </source>
</evidence>
<dbReference type="AlphaFoldDB" id="A0A5N3P2Z7"/>
<accession>A0A5N3P2Z7</accession>